<dbReference type="GO" id="GO:0051642">
    <property type="term" value="P:centrosome localization"/>
    <property type="evidence" value="ECO:0007669"/>
    <property type="project" value="TreeGrafter"/>
</dbReference>
<keyword evidence="4" id="KW-0217">Developmental protein</keyword>
<keyword evidence="10" id="KW-0175">Coiled coil</keyword>
<evidence type="ECO:0000256" key="18">
    <source>
        <dbReference type="SAM" id="MobiDB-lite"/>
    </source>
</evidence>
<dbReference type="PANTHER" id="PTHR12955:SF1">
    <property type="entry name" value="INTEGRATOR COMPLEX SUBUNIT 13"/>
    <property type="match status" value="1"/>
</dbReference>
<keyword evidence="13" id="KW-0131">Cell cycle</keyword>
<evidence type="ECO:0000256" key="1">
    <source>
        <dbReference type="ARBA" id="ARBA00004123"/>
    </source>
</evidence>
<keyword evidence="11" id="KW-0539">Nucleus</keyword>
<dbReference type="GO" id="GO:0032039">
    <property type="term" value="C:integrator complex"/>
    <property type="evidence" value="ECO:0007669"/>
    <property type="project" value="TreeGrafter"/>
</dbReference>
<dbReference type="EMBL" id="JBBCAQ010000006">
    <property type="protein sequence ID" value="KAK7603765.1"/>
    <property type="molecule type" value="Genomic_DNA"/>
</dbReference>
<evidence type="ECO:0000256" key="12">
    <source>
        <dbReference type="ARBA" id="ARBA00023254"/>
    </source>
</evidence>
<evidence type="ECO:0000256" key="4">
    <source>
        <dbReference type="ARBA" id="ARBA00022473"/>
    </source>
</evidence>
<keyword evidence="20" id="KW-1185">Reference proteome</keyword>
<organism evidence="19 20">
    <name type="scientific">Parthenolecanium corni</name>
    <dbReference type="NCBI Taxonomy" id="536013"/>
    <lineage>
        <taxon>Eukaryota</taxon>
        <taxon>Metazoa</taxon>
        <taxon>Ecdysozoa</taxon>
        <taxon>Arthropoda</taxon>
        <taxon>Hexapoda</taxon>
        <taxon>Insecta</taxon>
        <taxon>Pterygota</taxon>
        <taxon>Neoptera</taxon>
        <taxon>Paraneoptera</taxon>
        <taxon>Hemiptera</taxon>
        <taxon>Sternorrhyncha</taxon>
        <taxon>Coccoidea</taxon>
        <taxon>Coccidae</taxon>
        <taxon>Parthenolecanium</taxon>
    </lineage>
</organism>
<evidence type="ECO:0000256" key="9">
    <source>
        <dbReference type="ARBA" id="ARBA00022871"/>
    </source>
</evidence>
<dbReference type="GO" id="GO:0051301">
    <property type="term" value="P:cell division"/>
    <property type="evidence" value="ECO:0007669"/>
    <property type="project" value="UniProtKB-KW"/>
</dbReference>
<dbReference type="Pfam" id="PF10221">
    <property type="entry name" value="Mat89Bb"/>
    <property type="match status" value="1"/>
</dbReference>
<gene>
    <name evidence="19" type="ORF">V9T40_003764</name>
</gene>
<evidence type="ECO:0000256" key="16">
    <source>
        <dbReference type="ARBA" id="ARBA00061603"/>
    </source>
</evidence>
<keyword evidence="5" id="KW-0963">Cytoplasm</keyword>
<dbReference type="PANTHER" id="PTHR12955">
    <property type="entry name" value="SARCOMA ANTIGEN NY-SAR-95-RELATED"/>
    <property type="match status" value="1"/>
</dbReference>
<dbReference type="GO" id="GO:0007346">
    <property type="term" value="P:regulation of mitotic cell cycle"/>
    <property type="evidence" value="ECO:0007669"/>
    <property type="project" value="TreeGrafter"/>
</dbReference>
<evidence type="ECO:0000313" key="19">
    <source>
        <dbReference type="EMBL" id="KAK7603765.1"/>
    </source>
</evidence>
<name>A0AAN9TRA9_9HEMI</name>
<dbReference type="GO" id="GO:0030154">
    <property type="term" value="P:cell differentiation"/>
    <property type="evidence" value="ECO:0007669"/>
    <property type="project" value="UniProtKB-KW"/>
</dbReference>
<protein>
    <recommendedName>
        <fullName evidence="3">Protein asunder</fullName>
    </recommendedName>
    <alternativeName>
        <fullName evidence="15">Cell cycle regulator Mat89Bb</fullName>
    </alternativeName>
    <alternativeName>
        <fullName evidence="14">Set apart in position or space protein</fullName>
    </alternativeName>
</protein>
<evidence type="ECO:0000256" key="15">
    <source>
        <dbReference type="ARBA" id="ARBA00032585"/>
    </source>
</evidence>
<evidence type="ECO:0000313" key="20">
    <source>
        <dbReference type="Proteomes" id="UP001367676"/>
    </source>
</evidence>
<keyword evidence="7" id="KW-0498">Mitosis</keyword>
<sequence length="698" mass="78231">MEPPQSSKIFPSNHKTLFLLDHTPYFGISCGVHLEFGYTKGRPGFIPLSPISKSLWTCSVEAAMDYCRIVWDLFPDGKLIRFVISDNSARTLNTWAPDQQNIYQVFGSLSGCGAPPKLNAGTQSDYSVIHGFRTSVESMCECSEVQHKKRTSLNENATELLNRCRMVCITSARDNESVKNLEDIFQNELMRTNRVASASDHLVAIDHCHLIILNVYPNSHNSSVTGHPPVQRSPILTTEVYSVAAANQLAAKMTDLLMAHYDLASTTVIGIPMKEEQNASSSANYNVELFHAVDAHTALLKGNLAQELGQISAPKEGACYETVTLKWCTPRNNNMADLHNCSTLHRITPAEVNSRPSACLITFLLNGRTVMLETPRRAGPKGMSHMLTSYGGEIFIQTLNTGRSVLEDPPAITEGVGGRVTDYRIADFGQMMRLNRLVPLKRRFLAEKLAAGGSKEVETPLERARKRLDKFTKYWPLTMSSNYIFNYKQLTEPLVSNMLKEELTQEELLQCKQCIYNLISMEAKNESLPSISSALHRGSKGPKREEQYKALWNELETYVKMHGYSKDHNEIINCLVECRKKPESMIKMEKIEIEQALKGYEHDREQMQQRDTVIRTTFDAPASPTSSNGLTNGNSSDAGKVSLKHKSVYEFYMSKKKRNEKLAGELKGVPTSIGYITRLYPQLADADFPPNVKPVVEQ</sequence>
<dbReference type="AlphaFoldDB" id="A0AAN9TRA9"/>
<evidence type="ECO:0000256" key="17">
    <source>
        <dbReference type="ARBA" id="ARBA00065185"/>
    </source>
</evidence>
<evidence type="ECO:0000256" key="5">
    <source>
        <dbReference type="ARBA" id="ARBA00022490"/>
    </source>
</evidence>
<keyword evidence="6" id="KW-0132">Cell division</keyword>
<proteinExistence type="inferred from homology"/>
<comment type="subcellular location">
    <subcellularLocation>
        <location evidence="2">Cytoplasm</location>
        <location evidence="2">Perinuclear region</location>
    </subcellularLocation>
    <subcellularLocation>
        <location evidence="1">Nucleus</location>
    </subcellularLocation>
</comment>
<reference evidence="19 20" key="1">
    <citation type="submission" date="2024-03" db="EMBL/GenBank/DDBJ databases">
        <title>Adaptation during the transition from Ophiocordyceps entomopathogen to insect associate is accompanied by gene loss and intensified selection.</title>
        <authorList>
            <person name="Ward C.M."/>
            <person name="Onetto C.A."/>
            <person name="Borneman A.R."/>
        </authorList>
    </citation>
    <scope>NUCLEOTIDE SEQUENCE [LARGE SCALE GENOMIC DNA]</scope>
    <source>
        <strain evidence="19">AWRI1</strain>
        <tissue evidence="19">Single Adult Female</tissue>
    </source>
</reference>
<comment type="caution">
    <text evidence="19">The sequence shown here is derived from an EMBL/GenBank/DDBJ whole genome shotgun (WGS) entry which is preliminary data.</text>
</comment>
<feature type="region of interest" description="Disordered" evidence="18">
    <location>
        <begin position="619"/>
        <end position="639"/>
    </location>
</feature>
<evidence type="ECO:0000256" key="13">
    <source>
        <dbReference type="ARBA" id="ARBA00023306"/>
    </source>
</evidence>
<dbReference type="GO" id="GO:0007283">
    <property type="term" value="P:spermatogenesis"/>
    <property type="evidence" value="ECO:0007669"/>
    <property type="project" value="UniProtKB-KW"/>
</dbReference>
<keyword evidence="9" id="KW-0744">Spermatogenesis</keyword>
<dbReference type="InterPro" id="IPR019355">
    <property type="entry name" value="Cell_cycle_regulator_Mat89Bb"/>
</dbReference>
<evidence type="ECO:0000256" key="10">
    <source>
        <dbReference type="ARBA" id="ARBA00023054"/>
    </source>
</evidence>
<evidence type="ECO:0000256" key="3">
    <source>
        <dbReference type="ARBA" id="ARBA00020501"/>
    </source>
</evidence>
<evidence type="ECO:0000256" key="7">
    <source>
        <dbReference type="ARBA" id="ARBA00022776"/>
    </source>
</evidence>
<evidence type="ECO:0000256" key="6">
    <source>
        <dbReference type="ARBA" id="ARBA00022618"/>
    </source>
</evidence>
<comment type="similarity">
    <text evidence="16">Belongs to the Integrator subunit 13 family.</text>
</comment>
<accession>A0AAN9TRA9</accession>
<dbReference type="GO" id="GO:0051321">
    <property type="term" value="P:meiotic cell cycle"/>
    <property type="evidence" value="ECO:0007669"/>
    <property type="project" value="UniProtKB-KW"/>
</dbReference>
<dbReference type="GO" id="GO:0048471">
    <property type="term" value="C:perinuclear region of cytoplasm"/>
    <property type="evidence" value="ECO:0007669"/>
    <property type="project" value="UniProtKB-SubCell"/>
</dbReference>
<evidence type="ECO:0000256" key="11">
    <source>
        <dbReference type="ARBA" id="ARBA00023242"/>
    </source>
</evidence>
<evidence type="ECO:0000256" key="2">
    <source>
        <dbReference type="ARBA" id="ARBA00004556"/>
    </source>
</evidence>
<keyword evidence="12" id="KW-0469">Meiosis</keyword>
<dbReference type="Proteomes" id="UP001367676">
    <property type="component" value="Unassembled WGS sequence"/>
</dbReference>
<comment type="subunit">
    <text evidence="17">Belongs to the multiprotein complex Integrator, at least composed of IntS1, IntS2, IntS3, IntS4, omd/IntS5, IntS6, defl/IntS7, IntS8, IntS9, IntS10, IntS11, IntS12, asun/IntS13, IntS14 and IntS15. The core complex associates with protein phosphatase 2A subunits mts/PP2A and Pp2A-29B, to form the Integrator-PP2A (INTAC) complex.</text>
</comment>
<evidence type="ECO:0000256" key="8">
    <source>
        <dbReference type="ARBA" id="ARBA00022782"/>
    </source>
</evidence>
<keyword evidence="8" id="KW-0221">Differentiation</keyword>
<feature type="compositionally biased region" description="Low complexity" evidence="18">
    <location>
        <begin position="623"/>
        <end position="636"/>
    </location>
</feature>
<evidence type="ECO:0000256" key="14">
    <source>
        <dbReference type="ARBA" id="ARBA00030658"/>
    </source>
</evidence>